<feature type="region of interest" description="Disordered" evidence="1">
    <location>
        <begin position="1"/>
        <end position="35"/>
    </location>
</feature>
<gene>
    <name evidence="2" type="ORF">ATANTOWER_031588</name>
</gene>
<dbReference type="Proteomes" id="UP001345963">
    <property type="component" value="Unassembled WGS sequence"/>
</dbReference>
<proteinExistence type="predicted"/>
<organism evidence="2 3">
    <name type="scientific">Ataeniobius toweri</name>
    <dbReference type="NCBI Taxonomy" id="208326"/>
    <lineage>
        <taxon>Eukaryota</taxon>
        <taxon>Metazoa</taxon>
        <taxon>Chordata</taxon>
        <taxon>Craniata</taxon>
        <taxon>Vertebrata</taxon>
        <taxon>Euteleostomi</taxon>
        <taxon>Actinopterygii</taxon>
        <taxon>Neopterygii</taxon>
        <taxon>Teleostei</taxon>
        <taxon>Neoteleostei</taxon>
        <taxon>Acanthomorphata</taxon>
        <taxon>Ovalentaria</taxon>
        <taxon>Atherinomorphae</taxon>
        <taxon>Cyprinodontiformes</taxon>
        <taxon>Goodeidae</taxon>
        <taxon>Ataeniobius</taxon>
    </lineage>
</organism>
<feature type="compositionally biased region" description="Basic and acidic residues" evidence="1">
    <location>
        <begin position="114"/>
        <end position="123"/>
    </location>
</feature>
<feature type="compositionally biased region" description="Low complexity" evidence="1">
    <location>
        <begin position="78"/>
        <end position="91"/>
    </location>
</feature>
<comment type="caution">
    <text evidence="2">The sequence shown here is derived from an EMBL/GenBank/DDBJ whole genome shotgun (WGS) entry which is preliminary data.</text>
</comment>
<reference evidence="2 3" key="1">
    <citation type="submission" date="2021-07" db="EMBL/GenBank/DDBJ databases">
        <authorList>
            <person name="Palmer J.M."/>
        </authorList>
    </citation>
    <scope>NUCLEOTIDE SEQUENCE [LARGE SCALE GENOMIC DNA]</scope>
    <source>
        <strain evidence="2 3">AT_MEX2019</strain>
        <tissue evidence="2">Muscle</tissue>
    </source>
</reference>
<name>A0ABU7AJM7_9TELE</name>
<evidence type="ECO:0000256" key="1">
    <source>
        <dbReference type="SAM" id="MobiDB-lite"/>
    </source>
</evidence>
<sequence>MSTRPKRGPVPECDIEKSHDAGDQQGAVSGYDDGQGNVAELTRVLQSLMQQQAERDAKLEQEYKRQEDRWRHIRHQFAQLQQQVQQGTHQQSSEVPVSTSAGTGPDSEPSHSPQDPDRLDSDPVLRSSGAQYSSLVRNPGWKGPKMHPYNEEV</sequence>
<evidence type="ECO:0000313" key="2">
    <source>
        <dbReference type="EMBL" id="MED6237685.1"/>
    </source>
</evidence>
<accession>A0ABU7AJM7</accession>
<feature type="region of interest" description="Disordered" evidence="1">
    <location>
        <begin position="78"/>
        <end position="153"/>
    </location>
</feature>
<evidence type="ECO:0000313" key="3">
    <source>
        <dbReference type="Proteomes" id="UP001345963"/>
    </source>
</evidence>
<dbReference type="EMBL" id="JAHUTI010018755">
    <property type="protein sequence ID" value="MED6237685.1"/>
    <property type="molecule type" value="Genomic_DNA"/>
</dbReference>
<feature type="compositionally biased region" description="Polar residues" evidence="1">
    <location>
        <begin position="92"/>
        <end position="102"/>
    </location>
</feature>
<keyword evidence="3" id="KW-1185">Reference proteome</keyword>
<protein>
    <submittedName>
        <fullName evidence="2">Uncharacterized protein</fullName>
    </submittedName>
</protein>